<proteinExistence type="predicted"/>
<accession>A0A1F5V0Y1</accession>
<keyword evidence="1" id="KW-1133">Transmembrane helix</keyword>
<keyword evidence="1" id="KW-0812">Transmembrane</keyword>
<organism evidence="2 3">
    <name type="scientific">Fraserbacteria sp. (strain RBG_16_55_9)</name>
    <dbReference type="NCBI Taxonomy" id="1817864"/>
    <lineage>
        <taxon>Bacteria</taxon>
        <taxon>Candidatus Fraseribacteriota</taxon>
    </lineage>
</organism>
<reference evidence="2 3" key="1">
    <citation type="journal article" date="2016" name="Nat. Commun.">
        <title>Thousands of microbial genomes shed light on interconnected biogeochemical processes in an aquifer system.</title>
        <authorList>
            <person name="Anantharaman K."/>
            <person name="Brown C.T."/>
            <person name="Hug L.A."/>
            <person name="Sharon I."/>
            <person name="Castelle C.J."/>
            <person name="Probst A.J."/>
            <person name="Thomas B.C."/>
            <person name="Singh A."/>
            <person name="Wilkins M.J."/>
            <person name="Karaoz U."/>
            <person name="Brodie E.L."/>
            <person name="Williams K.H."/>
            <person name="Hubbard S.S."/>
            <person name="Banfield J.F."/>
        </authorList>
    </citation>
    <scope>NUCLEOTIDE SEQUENCE [LARGE SCALE GENOMIC DNA]</scope>
    <source>
        <strain evidence="3">RBG_16_55_9</strain>
    </source>
</reference>
<keyword evidence="1" id="KW-0472">Membrane</keyword>
<dbReference type="EMBL" id="MFGX01000019">
    <property type="protein sequence ID" value="OGF57084.1"/>
    <property type="molecule type" value="Genomic_DNA"/>
</dbReference>
<sequence length="300" mass="35183">MADLLRASTDILWVAALLLLISISLSYLLGRRVARHRLEVEYEYGQRKKLRDLIGSYHGRLLTAANSMNYRFWNFYKNPDRGWLDVGGDYQAPGYYFVSFVHRFLSVCSLIRQFEAEAMYIDSRIASKTDFIFMNYLGAIRWALTDVSLFEGLSYDPFFEKDHFFSDSFRSYCEIGVEKGQFFSFQAFKHWIAVNRDLDSVLRFFDGLERAEDRLRMDRLVVYHVLLIAFINTFGYKTQYTPEEMLPNVLIQVRNPQVVDNLVAWLPRHGLGTDREARRILRTWSRLKKLPSEGGGQRIS</sequence>
<dbReference type="AlphaFoldDB" id="A0A1F5V0Y1"/>
<comment type="caution">
    <text evidence="2">The sequence shown here is derived from an EMBL/GenBank/DDBJ whole genome shotgun (WGS) entry which is preliminary data.</text>
</comment>
<dbReference type="Proteomes" id="UP000179157">
    <property type="component" value="Unassembled WGS sequence"/>
</dbReference>
<feature type="transmembrane region" description="Helical" evidence="1">
    <location>
        <begin position="12"/>
        <end position="30"/>
    </location>
</feature>
<feature type="transmembrane region" description="Helical" evidence="1">
    <location>
        <begin position="220"/>
        <end position="236"/>
    </location>
</feature>
<protein>
    <submittedName>
        <fullName evidence="2">Uncharacterized protein</fullName>
    </submittedName>
</protein>
<evidence type="ECO:0000313" key="3">
    <source>
        <dbReference type="Proteomes" id="UP000179157"/>
    </source>
</evidence>
<name>A0A1F5V0Y1_FRAXR</name>
<evidence type="ECO:0000313" key="2">
    <source>
        <dbReference type="EMBL" id="OGF57084.1"/>
    </source>
</evidence>
<gene>
    <name evidence="2" type="ORF">A2Z21_05025</name>
</gene>
<evidence type="ECO:0000256" key="1">
    <source>
        <dbReference type="SAM" id="Phobius"/>
    </source>
</evidence>